<dbReference type="OrthoDB" id="3486533at2759"/>
<gene>
    <name evidence="2" type="ORF">DSL72_007365</name>
</gene>
<accession>A0A8A3PMT3</accession>
<keyword evidence="3" id="KW-1185">Reference proteome</keyword>
<dbReference type="Proteomes" id="UP000672032">
    <property type="component" value="Chromosome 6"/>
</dbReference>
<evidence type="ECO:0000313" key="3">
    <source>
        <dbReference type="Proteomes" id="UP000672032"/>
    </source>
</evidence>
<feature type="compositionally biased region" description="Basic and acidic residues" evidence="1">
    <location>
        <begin position="406"/>
        <end position="423"/>
    </location>
</feature>
<sequence>MLPKNRDRNGVPREEIEAVRHDLYKLWQLAEAAAREIGVHLEEKDLLTIQGYIVASVQMIKALQLEIQQKHVTSDYVMFLQQRNREGARVINEMGNMPGVGVVPGNLAAAVGAVNVAPSIDLKSFKEQIWAIYLGLFNSERNLTIIITDRQMELPVWESAPVRIDSENNTYANNHNVPGSQPYWNGPYDDDHGRAIHVHEAFKAVEGRGLIAQTELRLVRQYIEPATDTAYKNELEERIDRRYPIYRALQASINNLTQTITIAFLPKKNCDLLILMLSRIEMDCLNIRLMQLIQTVNNYWHLIPRGDHDMARQMSSEISNAHGAQVACEAELTRPSDIAPAPPYPGKLLPSRPAYMPHGNQIIPPYGGNTNKIDQDDNKGKKKGSQGDASKDKKENNARVRSYINRLEKELERKNVKFDKIGRDPTNFANAPSDASADDKLVTKGAG</sequence>
<evidence type="ECO:0000256" key="1">
    <source>
        <dbReference type="SAM" id="MobiDB-lite"/>
    </source>
</evidence>
<organism evidence="2 3">
    <name type="scientific">Monilinia vaccinii-corymbosi</name>
    <dbReference type="NCBI Taxonomy" id="61207"/>
    <lineage>
        <taxon>Eukaryota</taxon>
        <taxon>Fungi</taxon>
        <taxon>Dikarya</taxon>
        <taxon>Ascomycota</taxon>
        <taxon>Pezizomycotina</taxon>
        <taxon>Leotiomycetes</taxon>
        <taxon>Helotiales</taxon>
        <taxon>Sclerotiniaceae</taxon>
        <taxon>Monilinia</taxon>
    </lineage>
</organism>
<feature type="region of interest" description="Disordered" evidence="1">
    <location>
        <begin position="335"/>
        <end position="447"/>
    </location>
</feature>
<protein>
    <submittedName>
        <fullName evidence="2">Uncharacterized protein</fullName>
    </submittedName>
</protein>
<feature type="compositionally biased region" description="Basic and acidic residues" evidence="1">
    <location>
        <begin position="437"/>
        <end position="447"/>
    </location>
</feature>
<name>A0A8A3PMT3_9HELO</name>
<feature type="compositionally biased region" description="Basic and acidic residues" evidence="1">
    <location>
        <begin position="389"/>
        <end position="398"/>
    </location>
</feature>
<dbReference type="AlphaFoldDB" id="A0A8A3PMT3"/>
<evidence type="ECO:0000313" key="2">
    <source>
        <dbReference type="EMBL" id="QSZ36239.1"/>
    </source>
</evidence>
<proteinExistence type="predicted"/>
<reference evidence="2" key="1">
    <citation type="submission" date="2020-10" db="EMBL/GenBank/DDBJ databases">
        <title>Genome Sequence of Monilinia vaccinii-corymbosi Sheds Light on Mummy Berry Disease Infection of Blueberry and Mating Type.</title>
        <authorList>
            <person name="Yow A.G."/>
            <person name="Zhang Y."/>
            <person name="Bansal K."/>
            <person name="Eacker S.M."/>
            <person name="Sullivan S."/>
            <person name="Liachko I."/>
            <person name="Cubeta M.A."/>
            <person name="Rollins J.A."/>
            <person name="Ashrafi H."/>
        </authorList>
    </citation>
    <scope>NUCLEOTIDE SEQUENCE</scope>
    <source>
        <strain evidence="2">RL-1</strain>
    </source>
</reference>
<dbReference type="EMBL" id="CP063410">
    <property type="protein sequence ID" value="QSZ36239.1"/>
    <property type="molecule type" value="Genomic_DNA"/>
</dbReference>